<dbReference type="KEGG" id="fcy:FRACYDRAFT_196927"/>
<dbReference type="InParanoid" id="A0A1E7EQP0"/>
<sequence length="77" mass="8843">MAIQRFNSTKESRVVAFKSIDSQVRINIYFTTGTVASCLFHPIKGKSQLFRWNQSIKNIGTIFANPRTHTGDGYYKR</sequence>
<evidence type="ECO:0000313" key="1">
    <source>
        <dbReference type="EMBL" id="OEU08134.1"/>
    </source>
</evidence>
<keyword evidence="2" id="KW-1185">Reference proteome</keyword>
<protein>
    <submittedName>
        <fullName evidence="1">Uncharacterized protein</fullName>
    </submittedName>
</protein>
<dbReference type="AlphaFoldDB" id="A0A1E7EQP0"/>
<dbReference type="OrthoDB" id="509720at2759"/>
<name>A0A1E7EQP0_9STRA</name>
<accession>A0A1E7EQP0</accession>
<gene>
    <name evidence="1" type="ORF">FRACYDRAFT_196927</name>
</gene>
<dbReference type="EMBL" id="KV784382">
    <property type="protein sequence ID" value="OEU08134.1"/>
    <property type="molecule type" value="Genomic_DNA"/>
</dbReference>
<dbReference type="Proteomes" id="UP000095751">
    <property type="component" value="Unassembled WGS sequence"/>
</dbReference>
<evidence type="ECO:0000313" key="2">
    <source>
        <dbReference type="Proteomes" id="UP000095751"/>
    </source>
</evidence>
<organism evidence="1 2">
    <name type="scientific">Fragilariopsis cylindrus CCMP1102</name>
    <dbReference type="NCBI Taxonomy" id="635003"/>
    <lineage>
        <taxon>Eukaryota</taxon>
        <taxon>Sar</taxon>
        <taxon>Stramenopiles</taxon>
        <taxon>Ochrophyta</taxon>
        <taxon>Bacillariophyta</taxon>
        <taxon>Bacillariophyceae</taxon>
        <taxon>Bacillariophycidae</taxon>
        <taxon>Bacillariales</taxon>
        <taxon>Bacillariaceae</taxon>
        <taxon>Fragilariopsis</taxon>
    </lineage>
</organism>
<reference evidence="1 2" key="1">
    <citation type="submission" date="2016-09" db="EMBL/GenBank/DDBJ databases">
        <title>Extensive genetic diversity and differential bi-allelic expression allows diatom success in the polar Southern Ocean.</title>
        <authorList>
            <consortium name="DOE Joint Genome Institute"/>
            <person name="Mock T."/>
            <person name="Otillar R.P."/>
            <person name="Strauss J."/>
            <person name="Dupont C."/>
            <person name="Frickenhaus S."/>
            <person name="Maumus F."/>
            <person name="Mcmullan M."/>
            <person name="Sanges R."/>
            <person name="Schmutz J."/>
            <person name="Toseland A."/>
            <person name="Valas R."/>
            <person name="Veluchamy A."/>
            <person name="Ward B.J."/>
            <person name="Allen A."/>
            <person name="Barry K."/>
            <person name="Falciatore A."/>
            <person name="Ferrante M."/>
            <person name="Fortunato A.E."/>
            <person name="Gloeckner G."/>
            <person name="Gruber A."/>
            <person name="Hipkin R."/>
            <person name="Janech M."/>
            <person name="Kroth P."/>
            <person name="Leese F."/>
            <person name="Lindquist E."/>
            <person name="Lyon B.R."/>
            <person name="Martin J."/>
            <person name="Mayer C."/>
            <person name="Parker M."/>
            <person name="Quesneville H."/>
            <person name="Raymond J."/>
            <person name="Uhlig C."/>
            <person name="Valentin K.U."/>
            <person name="Worden A.Z."/>
            <person name="Armbrust E.V."/>
            <person name="Bowler C."/>
            <person name="Green B."/>
            <person name="Moulton V."/>
            <person name="Van Oosterhout C."/>
            <person name="Grigoriev I."/>
        </authorList>
    </citation>
    <scope>NUCLEOTIDE SEQUENCE [LARGE SCALE GENOMIC DNA]</scope>
    <source>
        <strain evidence="1 2">CCMP1102</strain>
    </source>
</reference>
<proteinExistence type="predicted"/>